<dbReference type="PROSITE" id="PS50158">
    <property type="entry name" value="ZF_CCHC"/>
    <property type="match status" value="1"/>
</dbReference>
<evidence type="ECO:0000259" key="3">
    <source>
        <dbReference type="PROSITE" id="PS50158"/>
    </source>
</evidence>
<feature type="compositionally biased region" description="Gly residues" evidence="2">
    <location>
        <begin position="253"/>
        <end position="271"/>
    </location>
</feature>
<feature type="compositionally biased region" description="Polar residues" evidence="2">
    <location>
        <begin position="1"/>
        <end position="13"/>
    </location>
</feature>
<name>A0ABR4MA26_9PEZI</name>
<evidence type="ECO:0000256" key="1">
    <source>
        <dbReference type="PROSITE-ProRule" id="PRU00047"/>
    </source>
</evidence>
<feature type="compositionally biased region" description="Polar residues" evidence="2">
    <location>
        <begin position="218"/>
        <end position="236"/>
    </location>
</feature>
<proteinExistence type="predicted"/>
<organism evidence="4 5">
    <name type="scientific">Ceratocystis lukuohia</name>
    <dbReference type="NCBI Taxonomy" id="2019550"/>
    <lineage>
        <taxon>Eukaryota</taxon>
        <taxon>Fungi</taxon>
        <taxon>Dikarya</taxon>
        <taxon>Ascomycota</taxon>
        <taxon>Pezizomycotina</taxon>
        <taxon>Sordariomycetes</taxon>
        <taxon>Hypocreomycetidae</taxon>
        <taxon>Microascales</taxon>
        <taxon>Ceratocystidaceae</taxon>
        <taxon>Ceratocystis</taxon>
    </lineage>
</organism>
<evidence type="ECO:0000313" key="5">
    <source>
        <dbReference type="Proteomes" id="UP001610728"/>
    </source>
</evidence>
<feature type="compositionally biased region" description="Acidic residues" evidence="2">
    <location>
        <begin position="36"/>
        <end position="49"/>
    </location>
</feature>
<reference evidence="4 5" key="1">
    <citation type="submission" date="2020-05" db="EMBL/GenBank/DDBJ databases">
        <title>Ceratocystis lukuohia genome.</title>
        <authorList>
            <person name="Harrington T.C."/>
            <person name="Kim K."/>
            <person name="Mayers C.G."/>
        </authorList>
    </citation>
    <scope>NUCLEOTIDE SEQUENCE [LARGE SCALE GENOMIC DNA]</scope>
    <source>
        <strain evidence="4 5">C4212</strain>
    </source>
</reference>
<feature type="compositionally biased region" description="Low complexity" evidence="2">
    <location>
        <begin position="659"/>
        <end position="673"/>
    </location>
</feature>
<evidence type="ECO:0000313" key="4">
    <source>
        <dbReference type="EMBL" id="KAL2885126.1"/>
    </source>
</evidence>
<feature type="region of interest" description="Disordered" evidence="2">
    <location>
        <begin position="1"/>
        <end position="74"/>
    </location>
</feature>
<keyword evidence="1" id="KW-0479">Metal-binding</keyword>
<feature type="region of interest" description="Disordered" evidence="2">
    <location>
        <begin position="208"/>
        <end position="303"/>
    </location>
</feature>
<feature type="compositionally biased region" description="Basic and acidic residues" evidence="2">
    <location>
        <begin position="676"/>
        <end position="689"/>
    </location>
</feature>
<feature type="region of interest" description="Disordered" evidence="2">
    <location>
        <begin position="654"/>
        <end position="692"/>
    </location>
</feature>
<comment type="caution">
    <text evidence="4">The sequence shown here is derived from an EMBL/GenBank/DDBJ whole genome shotgun (WGS) entry which is preliminary data.</text>
</comment>
<dbReference type="InterPro" id="IPR001878">
    <property type="entry name" value="Znf_CCHC"/>
</dbReference>
<dbReference type="Proteomes" id="UP001610728">
    <property type="component" value="Unassembled WGS sequence"/>
</dbReference>
<protein>
    <recommendedName>
        <fullName evidence="3">CCHC-type domain-containing protein</fullName>
    </recommendedName>
</protein>
<dbReference type="SMART" id="SM00343">
    <property type="entry name" value="ZnF_C2HC"/>
    <property type="match status" value="1"/>
</dbReference>
<dbReference type="RefSeq" id="XP_070856307.1">
    <property type="nucleotide sequence ID" value="XM_071004168.1"/>
</dbReference>
<feature type="domain" description="CCHC-type" evidence="3">
    <location>
        <begin position="628"/>
        <end position="645"/>
    </location>
</feature>
<gene>
    <name evidence="4" type="ORF">HOO65_080076</name>
</gene>
<dbReference type="Gene3D" id="4.10.60.10">
    <property type="entry name" value="Zinc finger, CCHC-type"/>
    <property type="match status" value="1"/>
</dbReference>
<dbReference type="InterPro" id="IPR036875">
    <property type="entry name" value="Znf_CCHC_sf"/>
</dbReference>
<keyword evidence="1" id="KW-0862">Zinc</keyword>
<accession>A0ABR4MA26</accession>
<sequence length="789" mass="85778">MSSRVQTQRQASVAASAKGGATQSGPSAPRDHSSEEEIEDDDGDDEEDAGNATTFIDANTDVAQGDMGERSDSVTRGDLQNLTELMTTNIQSALSANTKAVEDSNKAIRLAIQEISDARTLAIQNAISASMEKVLRLSTNAIKQSNKDANTRFEQLLKAQKEATDAHNASLAAFIKEQKAANERFRSAQAAMSKNLAAMLTVLTAQTASRVEPPVKSASATETVPTPALSSETNQSGGSPPDNGGGHDDDPSGNGGPGGGGNPSGGGGPGGDPDDGGDGGDGQPDAFHIKDKDETGGILIPGLRRTGSYPEEYFRQAVALAARWKTRPFTISDKIYPSETTVRMFFPALSSYNKVPPNDSFDHTCLSAANISGSQGSQKFASINDPGLTWKLMNHQDTCIRNCIPTEYWAFYLRHFLTNDFAMLSCQIKTQTPWHLAVWGVLTCTVGLQPYVNKKAHAWFSVGTGIPKGQLYVDHLWNIAKRTKECTFAMRTPTSTLLEMAAVIENLHSTASNDVFKDVGNWKTSDLMEPNMFLTVVDSLISNVVNNHAIIVQQYKLLSSQALIDKLASASRSIAYSPLYSLAGDSLETEQDDFEEIFAAMDVEEDEEEECAYAFEVMAVKRAQVGSRKCFNCKRTGHFISTCPEPRLFDIRDGKGGRVRSAGRGGSSRAVGSMKQDFRPRSPSRDKPRSALKQLRVGRDAPMGRGERVEIYGCMFNKFRDERGGVHLLADEELFALAFKNGAETKAEDDNEDAEDLERLAEDLPNQGEHLVFVDERDDDGARLEWLGH</sequence>
<dbReference type="GeneID" id="98120813"/>
<dbReference type="EMBL" id="JABSNW010000008">
    <property type="protein sequence ID" value="KAL2885126.1"/>
    <property type="molecule type" value="Genomic_DNA"/>
</dbReference>
<keyword evidence="5" id="KW-1185">Reference proteome</keyword>
<evidence type="ECO:0000256" key="2">
    <source>
        <dbReference type="SAM" id="MobiDB-lite"/>
    </source>
</evidence>
<dbReference type="SUPFAM" id="SSF57756">
    <property type="entry name" value="Retrovirus zinc finger-like domains"/>
    <property type="match status" value="1"/>
</dbReference>
<keyword evidence="1" id="KW-0863">Zinc-finger</keyword>